<feature type="region of interest" description="Disordered" evidence="1">
    <location>
        <begin position="69"/>
        <end position="96"/>
    </location>
</feature>
<sequence length="414" mass="46485">SAAEGLGPRGGHQERGQRRSNLTGRMEGDPQSDWQDVRIGKGTPRQSLLGQLTKKSDEILILRRGKSGLNRAQEDGPSGKLTVPGEPLKPSESRAFNDERGDEQSFASGIECPGVNIGLLLASVGLHLVYCLLALWLLHNKEAELWLVLCSVIDKGGFMDLDHEDVMIIVPPIFAPKDVPENLVTFTSLMTIYGAIIEVLEEVGKDTSFEKYDETMLLLDVLQSFDFIFMLYLMVEILVFTNDLSVALQKRDQDLLNALSLVKATKEELQEMRNDGWEELISKVMEICNKHDIDVPDLNALYVQGKKPRRHATTSSLKGLSDLCAKLVETKKCNTFDIVYRLLKLALVLSVATPSMKRVFSAMKFVKSQLCNKMGDQWLNDRLVTFIERDILETINNDVILAHFQKMGSRRFSL</sequence>
<proteinExistence type="predicted"/>
<dbReference type="AlphaFoldDB" id="A0A445FT34"/>
<evidence type="ECO:0008006" key="4">
    <source>
        <dbReference type="Google" id="ProtNLM"/>
    </source>
</evidence>
<protein>
    <recommendedName>
        <fullName evidence="4">HAT C-terminal dimerisation domain-containing protein</fullName>
    </recommendedName>
</protein>
<keyword evidence="3" id="KW-1185">Reference proteome</keyword>
<reference evidence="2 3" key="1">
    <citation type="submission" date="2018-09" db="EMBL/GenBank/DDBJ databases">
        <title>A high-quality reference genome of wild soybean provides a powerful tool to mine soybean genomes.</title>
        <authorList>
            <person name="Xie M."/>
            <person name="Chung C.Y.L."/>
            <person name="Li M.-W."/>
            <person name="Wong F.-L."/>
            <person name="Chan T.-F."/>
            <person name="Lam H.-M."/>
        </authorList>
    </citation>
    <scope>NUCLEOTIDE SEQUENCE [LARGE SCALE GENOMIC DNA]</scope>
    <source>
        <strain evidence="3">cv. W05</strain>
        <tissue evidence="2">Hypocotyl of etiolated seedlings</tissue>
    </source>
</reference>
<dbReference type="PANTHER" id="PTHR11697">
    <property type="entry name" value="GENERAL TRANSCRIPTION FACTOR 2-RELATED ZINC FINGER PROTEIN"/>
    <property type="match status" value="1"/>
</dbReference>
<feature type="region of interest" description="Disordered" evidence="1">
    <location>
        <begin position="1"/>
        <end position="48"/>
    </location>
</feature>
<gene>
    <name evidence="2" type="ORF">D0Y65_048478</name>
</gene>
<feature type="non-terminal residue" evidence="2">
    <location>
        <position position="1"/>
    </location>
</feature>
<dbReference type="EMBL" id="QZWG01000018">
    <property type="protein sequence ID" value="RZB52070.1"/>
    <property type="molecule type" value="Genomic_DNA"/>
</dbReference>
<dbReference type="Proteomes" id="UP000289340">
    <property type="component" value="Chromosome 18"/>
</dbReference>
<evidence type="ECO:0000256" key="1">
    <source>
        <dbReference type="SAM" id="MobiDB-lite"/>
    </source>
</evidence>
<evidence type="ECO:0000313" key="3">
    <source>
        <dbReference type="Proteomes" id="UP000289340"/>
    </source>
</evidence>
<organism evidence="2 3">
    <name type="scientific">Glycine soja</name>
    <name type="common">Wild soybean</name>
    <dbReference type="NCBI Taxonomy" id="3848"/>
    <lineage>
        <taxon>Eukaryota</taxon>
        <taxon>Viridiplantae</taxon>
        <taxon>Streptophyta</taxon>
        <taxon>Embryophyta</taxon>
        <taxon>Tracheophyta</taxon>
        <taxon>Spermatophyta</taxon>
        <taxon>Magnoliopsida</taxon>
        <taxon>eudicotyledons</taxon>
        <taxon>Gunneridae</taxon>
        <taxon>Pentapetalae</taxon>
        <taxon>rosids</taxon>
        <taxon>fabids</taxon>
        <taxon>Fabales</taxon>
        <taxon>Fabaceae</taxon>
        <taxon>Papilionoideae</taxon>
        <taxon>50 kb inversion clade</taxon>
        <taxon>NPAAA clade</taxon>
        <taxon>indigoferoid/millettioid clade</taxon>
        <taxon>Phaseoleae</taxon>
        <taxon>Glycine</taxon>
        <taxon>Glycine subgen. Soja</taxon>
    </lineage>
</organism>
<dbReference type="InterPro" id="IPR055298">
    <property type="entry name" value="AtLOH3-like"/>
</dbReference>
<comment type="caution">
    <text evidence="2">The sequence shown here is derived from an EMBL/GenBank/DDBJ whole genome shotgun (WGS) entry which is preliminary data.</text>
</comment>
<evidence type="ECO:0000313" key="2">
    <source>
        <dbReference type="EMBL" id="RZB52070.1"/>
    </source>
</evidence>
<name>A0A445FT34_GLYSO</name>
<accession>A0A445FT34</accession>
<dbReference type="PANTHER" id="PTHR11697:SF230">
    <property type="entry name" value="ZINC FINGER, MYM DOMAIN CONTAINING 1"/>
    <property type="match status" value="1"/>
</dbReference>